<dbReference type="AlphaFoldDB" id="X1Q8Q4"/>
<gene>
    <name evidence="2" type="ORF">S06H3_59137</name>
</gene>
<accession>X1Q8Q4</accession>
<organism evidence="2">
    <name type="scientific">marine sediment metagenome</name>
    <dbReference type="NCBI Taxonomy" id="412755"/>
    <lineage>
        <taxon>unclassified sequences</taxon>
        <taxon>metagenomes</taxon>
        <taxon>ecological metagenomes</taxon>
    </lineage>
</organism>
<feature type="non-terminal residue" evidence="2">
    <location>
        <position position="1"/>
    </location>
</feature>
<sequence>ICSQQTAGAQFDAAKAASNHCHDLSQTARLEHGKDRSPRRSPGLSTV</sequence>
<protein>
    <submittedName>
        <fullName evidence="2">Uncharacterized protein</fullName>
    </submittedName>
</protein>
<evidence type="ECO:0000313" key="2">
    <source>
        <dbReference type="EMBL" id="GAI47435.1"/>
    </source>
</evidence>
<comment type="caution">
    <text evidence="2">The sequence shown here is derived from an EMBL/GenBank/DDBJ whole genome shotgun (WGS) entry which is preliminary data.</text>
</comment>
<proteinExistence type="predicted"/>
<feature type="compositionally biased region" description="Basic and acidic residues" evidence="1">
    <location>
        <begin position="29"/>
        <end position="38"/>
    </location>
</feature>
<feature type="region of interest" description="Disordered" evidence="1">
    <location>
        <begin position="25"/>
        <end position="47"/>
    </location>
</feature>
<name>X1Q8Q4_9ZZZZ</name>
<dbReference type="EMBL" id="BARV01038373">
    <property type="protein sequence ID" value="GAI47435.1"/>
    <property type="molecule type" value="Genomic_DNA"/>
</dbReference>
<reference evidence="2" key="1">
    <citation type="journal article" date="2014" name="Front. Microbiol.">
        <title>High frequency of phylogenetically diverse reductive dehalogenase-homologous genes in deep subseafloor sedimentary metagenomes.</title>
        <authorList>
            <person name="Kawai M."/>
            <person name="Futagami T."/>
            <person name="Toyoda A."/>
            <person name="Takaki Y."/>
            <person name="Nishi S."/>
            <person name="Hori S."/>
            <person name="Arai W."/>
            <person name="Tsubouchi T."/>
            <person name="Morono Y."/>
            <person name="Uchiyama I."/>
            <person name="Ito T."/>
            <person name="Fujiyama A."/>
            <person name="Inagaki F."/>
            <person name="Takami H."/>
        </authorList>
    </citation>
    <scope>NUCLEOTIDE SEQUENCE</scope>
    <source>
        <strain evidence="2">Expedition CK06-06</strain>
    </source>
</reference>
<evidence type="ECO:0000256" key="1">
    <source>
        <dbReference type="SAM" id="MobiDB-lite"/>
    </source>
</evidence>